<dbReference type="STRING" id="269670.SAMN02982927_01292"/>
<proteinExistence type="predicted"/>
<keyword evidence="1" id="KW-0378">Hydrolase</keyword>
<protein>
    <submittedName>
        <fullName evidence="3">N-acetylmuramoyl-L-alanine amidase</fullName>
    </submittedName>
</protein>
<dbReference type="SUPFAM" id="SSF53187">
    <property type="entry name" value="Zn-dependent exopeptidases"/>
    <property type="match status" value="1"/>
</dbReference>
<dbReference type="GO" id="GO:0008745">
    <property type="term" value="F:N-acetylmuramoyl-L-alanine amidase activity"/>
    <property type="evidence" value="ECO:0007669"/>
    <property type="project" value="InterPro"/>
</dbReference>
<dbReference type="PANTHER" id="PTHR30404">
    <property type="entry name" value="N-ACETYLMURAMOYL-L-ALANINE AMIDASE"/>
    <property type="match status" value="1"/>
</dbReference>
<dbReference type="Gene3D" id="3.30.70.1070">
    <property type="entry name" value="Sporulation related repeat"/>
    <property type="match status" value="1"/>
</dbReference>
<keyword evidence="4" id="KW-1185">Reference proteome</keyword>
<dbReference type="InterPro" id="IPR007730">
    <property type="entry name" value="SPOR-like_dom"/>
</dbReference>
<dbReference type="InterPro" id="IPR050695">
    <property type="entry name" value="N-acetylmuramoyl_amidase_3"/>
</dbReference>
<dbReference type="SMART" id="SM00646">
    <property type="entry name" value="Ami_3"/>
    <property type="match status" value="1"/>
</dbReference>
<dbReference type="Gene3D" id="3.40.630.40">
    <property type="entry name" value="Zn-dependent exopeptidases"/>
    <property type="match status" value="1"/>
</dbReference>
<dbReference type="CDD" id="cd02696">
    <property type="entry name" value="MurNAc-LAA"/>
    <property type="match status" value="1"/>
</dbReference>
<evidence type="ECO:0000256" key="1">
    <source>
        <dbReference type="ARBA" id="ARBA00022801"/>
    </source>
</evidence>
<gene>
    <name evidence="3" type="ORF">SAMN02982927_01292</name>
</gene>
<dbReference type="InterPro" id="IPR036680">
    <property type="entry name" value="SPOR-like_sf"/>
</dbReference>
<dbReference type="GO" id="GO:0042834">
    <property type="term" value="F:peptidoglycan binding"/>
    <property type="evidence" value="ECO:0007669"/>
    <property type="project" value="InterPro"/>
</dbReference>
<dbReference type="InterPro" id="IPR002508">
    <property type="entry name" value="MurNAc-LAA_cat"/>
</dbReference>
<evidence type="ECO:0000313" key="3">
    <source>
        <dbReference type="EMBL" id="SFG29554.1"/>
    </source>
</evidence>
<feature type="domain" description="SPOR" evidence="2">
    <location>
        <begin position="211"/>
        <end position="249"/>
    </location>
</feature>
<dbReference type="PANTHER" id="PTHR30404:SF0">
    <property type="entry name" value="N-ACETYLMURAMOYL-L-ALANINE AMIDASE AMIC"/>
    <property type="match status" value="1"/>
</dbReference>
<organism evidence="3 4">
    <name type="scientific">Sporolactobacillus nakayamae</name>
    <dbReference type="NCBI Taxonomy" id="269670"/>
    <lineage>
        <taxon>Bacteria</taxon>
        <taxon>Bacillati</taxon>
        <taxon>Bacillota</taxon>
        <taxon>Bacilli</taxon>
        <taxon>Bacillales</taxon>
        <taxon>Sporolactobacillaceae</taxon>
        <taxon>Sporolactobacillus</taxon>
    </lineage>
</organism>
<reference evidence="4" key="1">
    <citation type="submission" date="2016-10" db="EMBL/GenBank/DDBJ databases">
        <authorList>
            <person name="Varghese N."/>
            <person name="Submissions S."/>
        </authorList>
    </citation>
    <scope>NUCLEOTIDE SEQUENCE [LARGE SCALE GENOMIC DNA]</scope>
    <source>
        <strain evidence="4">ATCC 700379</strain>
    </source>
</reference>
<dbReference type="Proteomes" id="UP000198752">
    <property type="component" value="Unassembled WGS sequence"/>
</dbReference>
<dbReference type="EMBL" id="FOOY01000007">
    <property type="protein sequence ID" value="SFG29554.1"/>
    <property type="molecule type" value="Genomic_DNA"/>
</dbReference>
<evidence type="ECO:0000313" key="4">
    <source>
        <dbReference type="Proteomes" id="UP000198752"/>
    </source>
</evidence>
<dbReference type="GO" id="GO:0009253">
    <property type="term" value="P:peptidoglycan catabolic process"/>
    <property type="evidence" value="ECO:0007669"/>
    <property type="project" value="InterPro"/>
</dbReference>
<dbReference type="Pfam" id="PF05036">
    <property type="entry name" value="SPOR"/>
    <property type="match status" value="1"/>
</dbReference>
<sequence>MANSDQTLVNQFFKSLGGYDMIIHLDAGHGGKDSGAVGNGLKEKDITLSLAKQIRNILENDYSNIVVNMTRTTDTFVALSKRADLANKENADYFFSIHVNAGGGMGYEDYIYDQLSIGSITDNARANLHNAVLPVLKKYNLVDRGKKKANYAVLRETKMRAVLAETLFIDTLADANHLKNPTFLNDIAHAYAKGLASIVGATRKNETSEEINRTTTYSVQIGAFKDRKNADLLVKKAENAGFKPFIKIN</sequence>
<dbReference type="AlphaFoldDB" id="A0A1I2QME6"/>
<dbReference type="Pfam" id="PF01520">
    <property type="entry name" value="Amidase_3"/>
    <property type="match status" value="1"/>
</dbReference>
<accession>A0A1I2QME6</accession>
<dbReference type="PROSITE" id="PS51724">
    <property type="entry name" value="SPOR"/>
    <property type="match status" value="1"/>
</dbReference>
<name>A0A1I2QME6_9BACL</name>
<dbReference type="GO" id="GO:0030288">
    <property type="term" value="C:outer membrane-bounded periplasmic space"/>
    <property type="evidence" value="ECO:0007669"/>
    <property type="project" value="TreeGrafter"/>
</dbReference>
<dbReference type="SUPFAM" id="SSF110997">
    <property type="entry name" value="Sporulation related repeat"/>
    <property type="match status" value="1"/>
</dbReference>
<evidence type="ECO:0000259" key="2">
    <source>
        <dbReference type="PROSITE" id="PS51724"/>
    </source>
</evidence>